<dbReference type="GO" id="GO:0008734">
    <property type="term" value="F:L-aspartate oxidase activity"/>
    <property type="evidence" value="ECO:0007669"/>
    <property type="project" value="UniProtKB-EC"/>
</dbReference>
<evidence type="ECO:0000256" key="4">
    <source>
        <dbReference type="ARBA" id="ARBA00012173"/>
    </source>
</evidence>
<dbReference type="PANTHER" id="PTHR42716:SF2">
    <property type="entry name" value="L-ASPARTATE OXIDASE, CHLOROPLASTIC"/>
    <property type="match status" value="1"/>
</dbReference>
<dbReference type="SUPFAM" id="SSF51905">
    <property type="entry name" value="FAD/NAD(P)-binding domain"/>
    <property type="match status" value="1"/>
</dbReference>
<dbReference type="AlphaFoldDB" id="A0A0P6WIN3"/>
<reference evidence="12 13" key="1">
    <citation type="submission" date="2015-09" db="EMBL/GenBank/DDBJ databases">
        <authorList>
            <person name="Jackson K.R."/>
            <person name="Lunt B.L."/>
            <person name="Fisher J.N.B."/>
            <person name="Gardner A.V."/>
            <person name="Bailey M.E."/>
            <person name="Deus L.M."/>
            <person name="Earl A.S."/>
            <person name="Gibby P.D."/>
            <person name="Hartmann K.A."/>
            <person name="Liu J.E."/>
            <person name="Manci A.M."/>
            <person name="Nielsen D.A."/>
            <person name="Solomon M.B."/>
            <person name="Breakwell D.P."/>
            <person name="Burnett S.H."/>
            <person name="Grose J.H."/>
        </authorList>
    </citation>
    <scope>NUCLEOTIDE SEQUENCE [LARGE SCALE GENOMIC DNA]</scope>
    <source>
        <strain evidence="12 13">16</strain>
    </source>
</reference>
<gene>
    <name evidence="12" type="ORF">ABB55_22445</name>
</gene>
<dbReference type="Proteomes" id="UP000048984">
    <property type="component" value="Unassembled WGS sequence"/>
</dbReference>
<dbReference type="InterPro" id="IPR036188">
    <property type="entry name" value="FAD/NAD-bd_sf"/>
</dbReference>
<evidence type="ECO:0000256" key="1">
    <source>
        <dbReference type="ARBA" id="ARBA00001974"/>
    </source>
</evidence>
<reference evidence="12 13" key="2">
    <citation type="submission" date="2015-10" db="EMBL/GenBank/DDBJ databases">
        <title>Draft Genome Sequence of Prosthecomicrobium hirschii ATCC 27832.</title>
        <authorList>
            <person name="Daniel J."/>
            <person name="Givan S.A."/>
            <person name="Brun Y.V."/>
            <person name="Brown P.J."/>
        </authorList>
    </citation>
    <scope>NUCLEOTIDE SEQUENCE [LARGE SCALE GENOMIC DNA]</scope>
    <source>
        <strain evidence="12 13">16</strain>
    </source>
</reference>
<dbReference type="PANTHER" id="PTHR42716">
    <property type="entry name" value="L-ASPARTATE OXIDASE"/>
    <property type="match status" value="1"/>
</dbReference>
<dbReference type="InterPro" id="IPR003953">
    <property type="entry name" value="FAD-dep_OxRdtase_2_FAD-bd"/>
</dbReference>
<dbReference type="SUPFAM" id="SSF46977">
    <property type="entry name" value="Succinate dehydrogenase/fumarate reductase flavoprotein C-terminal domain"/>
    <property type="match status" value="1"/>
</dbReference>
<dbReference type="InterPro" id="IPR005288">
    <property type="entry name" value="NadB"/>
</dbReference>
<dbReference type="EC" id="1.4.3.16" evidence="4"/>
<sequence length="550" mass="57853">MTEAAFASDLHTDGSADLVLEADVLVVGGSLAGCWTALAARAAGAKVVLVEKGWTGTAGVVAAANVGGYSVAPDAASAERRRIVEARHDAAEGLDDLVHVERVYAEAHRAYAALEALGFRWDARANAGARFGRFIGPYTLHVLRGALERAGVRLLDHAPALELLAHDGAVAGAAGIERKTGRTWAVRAGAVVLATGATAFLSGAMGTHGVVGDGYLLAGEAGATFSGLEFSTLYGFAPKGSPSTKGWWTNSASWFDAAGRPLGAASGRGGMAEIARAVLETGGIQAIIDRGPDGFEAFSRLNHPNTFQYFDRLGIDPFRQRFAVQMIYEGHIRAVGGVVVDDACSTGIAGLYAAGDLTDRSRLTGAAMCGAGPAVAWCFASGEWAGRAAAQHARARTDRPARLEALGRVGLRFGTGGRNRPDEVRTAVRSEILPLEKTYFKTTTSLERSRTTLDSLWDRSAAGFRTQTADDVLKAREAAALVAAARLQTVASLVRKESRGLHRLEDHPVSEGRMARPVLLSGLDTIASDWSREPRMAVQNFGTLSNAPHP</sequence>
<dbReference type="Pfam" id="PF00890">
    <property type="entry name" value="FAD_binding_2"/>
    <property type="match status" value="1"/>
</dbReference>
<dbReference type="InterPro" id="IPR037099">
    <property type="entry name" value="Fum_R/Succ_DH_flav-like_C_sf"/>
</dbReference>
<accession>A0A0P6WIN3</accession>
<organism evidence="12 13">
    <name type="scientific">Prosthecodimorpha hirschii</name>
    <dbReference type="NCBI Taxonomy" id="665126"/>
    <lineage>
        <taxon>Bacteria</taxon>
        <taxon>Pseudomonadati</taxon>
        <taxon>Pseudomonadota</taxon>
        <taxon>Alphaproteobacteria</taxon>
        <taxon>Hyphomicrobiales</taxon>
        <taxon>Ancalomicrobiaceae</taxon>
        <taxon>Prosthecodimorpha</taxon>
    </lineage>
</organism>
<protein>
    <recommendedName>
        <fullName evidence="4">L-aspartate oxidase</fullName>
        <ecNumber evidence="4">1.4.3.16</ecNumber>
    </recommendedName>
</protein>
<evidence type="ECO:0000259" key="10">
    <source>
        <dbReference type="Pfam" id="PF00890"/>
    </source>
</evidence>
<keyword evidence="8" id="KW-0560">Oxidoreductase</keyword>
<evidence type="ECO:0000313" key="13">
    <source>
        <dbReference type="Proteomes" id="UP000048984"/>
    </source>
</evidence>
<evidence type="ECO:0000256" key="8">
    <source>
        <dbReference type="ARBA" id="ARBA00023002"/>
    </source>
</evidence>
<evidence type="ECO:0000313" key="12">
    <source>
        <dbReference type="EMBL" id="KPL54644.1"/>
    </source>
</evidence>
<comment type="cofactor">
    <cofactor evidence="1">
        <name>FAD</name>
        <dbReference type="ChEBI" id="CHEBI:57692"/>
    </cofactor>
</comment>
<dbReference type="STRING" id="665126.ABB55_22445"/>
<dbReference type="PRINTS" id="PR00368">
    <property type="entry name" value="FADPNR"/>
</dbReference>
<keyword evidence="6" id="KW-0662">Pyridine nucleotide biosynthesis</keyword>
<evidence type="ECO:0000256" key="3">
    <source>
        <dbReference type="ARBA" id="ARBA00008562"/>
    </source>
</evidence>
<name>A0A0P6WIN3_9HYPH</name>
<dbReference type="GO" id="GO:0009435">
    <property type="term" value="P:NAD+ biosynthetic process"/>
    <property type="evidence" value="ECO:0007669"/>
    <property type="project" value="InterPro"/>
</dbReference>
<comment type="caution">
    <text evidence="12">The sequence shown here is derived from an EMBL/GenBank/DDBJ whole genome shotgun (WGS) entry which is preliminary data.</text>
</comment>
<evidence type="ECO:0000256" key="6">
    <source>
        <dbReference type="ARBA" id="ARBA00022642"/>
    </source>
</evidence>
<dbReference type="Gene3D" id="3.90.700.10">
    <property type="entry name" value="Succinate dehydrogenase/fumarate reductase flavoprotein, catalytic domain"/>
    <property type="match status" value="1"/>
</dbReference>
<evidence type="ECO:0000256" key="7">
    <source>
        <dbReference type="ARBA" id="ARBA00022827"/>
    </source>
</evidence>
<dbReference type="Gene3D" id="1.20.58.100">
    <property type="entry name" value="Fumarate reductase/succinate dehydrogenase flavoprotein-like, C-terminal domain"/>
    <property type="match status" value="1"/>
</dbReference>
<comment type="pathway">
    <text evidence="2">Cofactor biosynthesis; NAD(+) biosynthesis; iminoaspartate from L-aspartate (oxidase route): step 1/1.</text>
</comment>
<dbReference type="Gene3D" id="3.50.50.60">
    <property type="entry name" value="FAD/NAD(P)-binding domain"/>
    <property type="match status" value="1"/>
</dbReference>
<dbReference type="EMBL" id="LJYW01000001">
    <property type="protein sequence ID" value="KPL54644.1"/>
    <property type="molecule type" value="Genomic_DNA"/>
</dbReference>
<dbReference type="InterPro" id="IPR015939">
    <property type="entry name" value="Fum_Rdtase/Succ_DH_flav-like_C"/>
</dbReference>
<feature type="domain" description="FAD-dependent oxidoreductase 2 FAD-binding" evidence="10">
    <location>
        <begin position="23"/>
        <end position="358"/>
    </location>
</feature>
<feature type="domain" description="Fumarate reductase/succinate dehydrogenase flavoprotein-like C-terminal" evidence="11">
    <location>
        <begin position="440"/>
        <end position="508"/>
    </location>
</feature>
<evidence type="ECO:0000256" key="2">
    <source>
        <dbReference type="ARBA" id="ARBA00004950"/>
    </source>
</evidence>
<dbReference type="InterPro" id="IPR027477">
    <property type="entry name" value="Succ_DH/fumarate_Rdtase_cat_sf"/>
</dbReference>
<keyword evidence="5" id="KW-0285">Flavoprotein</keyword>
<dbReference type="RefSeq" id="WP_054360810.1">
    <property type="nucleotide sequence ID" value="NZ_LJYW01000001.1"/>
</dbReference>
<dbReference type="Pfam" id="PF02910">
    <property type="entry name" value="Succ_DH_flav_C"/>
    <property type="match status" value="1"/>
</dbReference>
<keyword evidence="7" id="KW-0274">FAD</keyword>
<evidence type="ECO:0000256" key="9">
    <source>
        <dbReference type="ARBA" id="ARBA00048305"/>
    </source>
</evidence>
<proteinExistence type="inferred from homology"/>
<keyword evidence="13" id="KW-1185">Reference proteome</keyword>
<comment type="similarity">
    <text evidence="3">Belongs to the FAD-dependent oxidoreductase 2 family. NadB subfamily.</text>
</comment>
<evidence type="ECO:0000256" key="5">
    <source>
        <dbReference type="ARBA" id="ARBA00022630"/>
    </source>
</evidence>
<evidence type="ECO:0000259" key="11">
    <source>
        <dbReference type="Pfam" id="PF02910"/>
    </source>
</evidence>
<comment type="catalytic activity">
    <reaction evidence="9">
        <text>L-aspartate + O2 = iminosuccinate + H2O2</text>
        <dbReference type="Rhea" id="RHEA:25876"/>
        <dbReference type="ChEBI" id="CHEBI:15379"/>
        <dbReference type="ChEBI" id="CHEBI:16240"/>
        <dbReference type="ChEBI" id="CHEBI:29991"/>
        <dbReference type="ChEBI" id="CHEBI:77875"/>
        <dbReference type="EC" id="1.4.3.16"/>
    </reaction>
    <physiologicalReaction direction="left-to-right" evidence="9">
        <dbReference type="Rhea" id="RHEA:25877"/>
    </physiologicalReaction>
</comment>